<dbReference type="PANTHER" id="PTHR42734">
    <property type="entry name" value="METAL TRANSPORT SYSTEM ATP-BINDING PROTEIN TM_0124-RELATED"/>
    <property type="match status" value="1"/>
</dbReference>
<feature type="domain" description="ABC transporter" evidence="5">
    <location>
        <begin position="4"/>
        <end position="235"/>
    </location>
</feature>
<dbReference type="EMBL" id="AGYR01000036">
    <property type="protein sequence ID" value="ENZ13037.1"/>
    <property type="molecule type" value="Genomic_DNA"/>
</dbReference>
<dbReference type="PATRIC" id="fig|999408.3.peg.3592"/>
<protein>
    <submittedName>
        <fullName evidence="6">Zinc ABC transporter ATP-binding protein</fullName>
    </submittedName>
</protein>
<gene>
    <name evidence="6" type="ORF">HMPREF1090_03318</name>
</gene>
<name>A0A0E2H827_9FIRM</name>
<keyword evidence="3" id="KW-0547">Nucleotide-binding</keyword>
<dbReference type="RefSeq" id="WP_002593519.1">
    <property type="nucleotide sequence ID" value="NZ_KB850978.1"/>
</dbReference>
<accession>A0A0E2H827</accession>
<dbReference type="PROSITE" id="PS00211">
    <property type="entry name" value="ABC_TRANSPORTER_1"/>
    <property type="match status" value="1"/>
</dbReference>
<dbReference type="SMART" id="SM00382">
    <property type="entry name" value="AAA"/>
    <property type="match status" value="1"/>
</dbReference>
<dbReference type="InterPro" id="IPR050153">
    <property type="entry name" value="Metal_Ion_Import_ABC"/>
</dbReference>
<comment type="similarity">
    <text evidence="1">Belongs to the ABC transporter superfamily.</text>
</comment>
<dbReference type="HOGENOM" id="CLU_000604_1_11_9"/>
<evidence type="ECO:0000256" key="1">
    <source>
        <dbReference type="ARBA" id="ARBA00005417"/>
    </source>
</evidence>
<dbReference type="SUPFAM" id="SSF52540">
    <property type="entry name" value="P-loop containing nucleoside triphosphate hydrolases"/>
    <property type="match status" value="1"/>
</dbReference>
<evidence type="ECO:0000313" key="7">
    <source>
        <dbReference type="Proteomes" id="UP000013085"/>
    </source>
</evidence>
<keyword evidence="2" id="KW-0813">Transport</keyword>
<evidence type="ECO:0000256" key="2">
    <source>
        <dbReference type="ARBA" id="ARBA00022448"/>
    </source>
</evidence>
<organism evidence="6 7">
    <name type="scientific">[Clostridium] clostridioforme 90A8</name>
    <dbReference type="NCBI Taxonomy" id="999408"/>
    <lineage>
        <taxon>Bacteria</taxon>
        <taxon>Bacillati</taxon>
        <taxon>Bacillota</taxon>
        <taxon>Clostridia</taxon>
        <taxon>Lachnospirales</taxon>
        <taxon>Lachnospiraceae</taxon>
        <taxon>Enterocloster</taxon>
    </lineage>
</organism>
<evidence type="ECO:0000256" key="4">
    <source>
        <dbReference type="ARBA" id="ARBA00022840"/>
    </source>
</evidence>
<evidence type="ECO:0000313" key="6">
    <source>
        <dbReference type="EMBL" id="ENZ13037.1"/>
    </source>
</evidence>
<dbReference type="AlphaFoldDB" id="A0A0E2H827"/>
<dbReference type="GO" id="GO:0005524">
    <property type="term" value="F:ATP binding"/>
    <property type="evidence" value="ECO:0007669"/>
    <property type="project" value="UniProtKB-KW"/>
</dbReference>
<dbReference type="InterPro" id="IPR003593">
    <property type="entry name" value="AAA+_ATPase"/>
</dbReference>
<dbReference type="CDD" id="cd03235">
    <property type="entry name" value="ABC_Metallic_Cations"/>
    <property type="match status" value="1"/>
</dbReference>
<evidence type="ECO:0000259" key="5">
    <source>
        <dbReference type="PROSITE" id="PS50893"/>
    </source>
</evidence>
<dbReference type="Proteomes" id="UP000013085">
    <property type="component" value="Unassembled WGS sequence"/>
</dbReference>
<dbReference type="Gene3D" id="3.40.50.300">
    <property type="entry name" value="P-loop containing nucleotide triphosphate hydrolases"/>
    <property type="match status" value="1"/>
</dbReference>
<dbReference type="PANTHER" id="PTHR42734:SF17">
    <property type="entry name" value="METAL TRANSPORT SYSTEM ATP-BINDING PROTEIN TM_0124-RELATED"/>
    <property type="match status" value="1"/>
</dbReference>
<keyword evidence="4 6" id="KW-0067">ATP-binding</keyword>
<dbReference type="PROSITE" id="PS50893">
    <property type="entry name" value="ABC_TRANSPORTER_2"/>
    <property type="match status" value="1"/>
</dbReference>
<dbReference type="InterPro" id="IPR027417">
    <property type="entry name" value="P-loop_NTPase"/>
</dbReference>
<dbReference type="InterPro" id="IPR003439">
    <property type="entry name" value="ABC_transporter-like_ATP-bd"/>
</dbReference>
<proteinExistence type="inferred from homology"/>
<evidence type="ECO:0000256" key="3">
    <source>
        <dbReference type="ARBA" id="ARBA00022741"/>
    </source>
</evidence>
<dbReference type="GO" id="GO:0016887">
    <property type="term" value="F:ATP hydrolysis activity"/>
    <property type="evidence" value="ECO:0007669"/>
    <property type="project" value="InterPro"/>
</dbReference>
<reference evidence="6 7" key="1">
    <citation type="submission" date="2013-01" db="EMBL/GenBank/DDBJ databases">
        <title>The Genome Sequence of Clostridium clostridioforme 90A8.</title>
        <authorList>
            <consortium name="The Broad Institute Genome Sequencing Platform"/>
            <person name="Earl A."/>
            <person name="Ward D."/>
            <person name="Feldgarden M."/>
            <person name="Gevers D."/>
            <person name="Courvalin P."/>
            <person name="Lambert T."/>
            <person name="Walker B."/>
            <person name="Young S.K."/>
            <person name="Zeng Q."/>
            <person name="Gargeya S."/>
            <person name="Fitzgerald M."/>
            <person name="Haas B."/>
            <person name="Abouelleil A."/>
            <person name="Alvarado L."/>
            <person name="Arachchi H.M."/>
            <person name="Berlin A.M."/>
            <person name="Chapman S.B."/>
            <person name="Dewar J."/>
            <person name="Goldberg J."/>
            <person name="Griggs A."/>
            <person name="Gujja S."/>
            <person name="Hansen M."/>
            <person name="Howarth C."/>
            <person name="Imamovic A."/>
            <person name="Larimer J."/>
            <person name="McCowan C."/>
            <person name="Murphy C."/>
            <person name="Neiman D."/>
            <person name="Pearson M."/>
            <person name="Priest M."/>
            <person name="Roberts A."/>
            <person name="Saif S."/>
            <person name="Shea T."/>
            <person name="Sisk P."/>
            <person name="Sykes S."/>
            <person name="Wortman J."/>
            <person name="Nusbaum C."/>
            <person name="Birren B."/>
        </authorList>
    </citation>
    <scope>NUCLEOTIDE SEQUENCE [LARGE SCALE GENOMIC DNA]</scope>
    <source>
        <strain evidence="6 7">90A8</strain>
    </source>
</reference>
<comment type="caution">
    <text evidence="6">The sequence shown here is derived from an EMBL/GenBank/DDBJ whole genome shotgun (WGS) entry which is preliminary data.</text>
</comment>
<sequence length="235" mass="26508">MDAVAVKGLDFSYGNTRILRNINFTIPEGRFAVLLGPNGAGKSTLLKLMLGELPLNGQRGRIELLGQEIRQFKDWQKVSYVSQNGMASCQNFPASVEELVQADLYAQIGRFRFAGRKEKEQVRGALNQVGMGDFAKRMIGRLSGGQQQRVLLARALVNAPRLLLLDEPTSGMDEDSTTLFYRLLYQINREQGVTIWIVTHDRKRLMAYADDIWLLEDESLKPVQTGRKENNYGNL</sequence>
<dbReference type="InterPro" id="IPR017871">
    <property type="entry name" value="ABC_transporter-like_CS"/>
</dbReference>
<dbReference type="Pfam" id="PF00005">
    <property type="entry name" value="ABC_tran"/>
    <property type="match status" value="1"/>
</dbReference>